<evidence type="ECO:0000313" key="1">
    <source>
        <dbReference type="EMBL" id="MEQ2257685.1"/>
    </source>
</evidence>
<dbReference type="Proteomes" id="UP001482620">
    <property type="component" value="Unassembled WGS sequence"/>
</dbReference>
<dbReference type="EMBL" id="JAHRIQ010112427">
    <property type="protein sequence ID" value="MEQ2257685.1"/>
    <property type="molecule type" value="Genomic_DNA"/>
</dbReference>
<reference evidence="1 2" key="1">
    <citation type="submission" date="2021-06" db="EMBL/GenBank/DDBJ databases">
        <authorList>
            <person name="Palmer J.M."/>
        </authorList>
    </citation>
    <scope>NUCLEOTIDE SEQUENCE [LARGE SCALE GENOMIC DNA]</scope>
    <source>
        <strain evidence="2">if_2019</strain>
        <tissue evidence="1">Muscle</tissue>
    </source>
</reference>
<sequence>MNPLDGHVLERLEMLFLLSEVQHHLLGLGGVQLQMVGPALPHKVLNQAFVLPLLSILDTATITVLSEYSWMGVVGSLRWLWAWWRHWRGVEHGGDVKRAIKGYGNWNIKPVKKQL</sequence>
<gene>
    <name evidence="1" type="ORF">ILYODFUR_037326</name>
</gene>
<keyword evidence="2" id="KW-1185">Reference proteome</keyword>
<name>A0ABV0VK95_9TELE</name>
<accession>A0ABV0VK95</accession>
<comment type="caution">
    <text evidence="1">The sequence shown here is derived from an EMBL/GenBank/DDBJ whole genome shotgun (WGS) entry which is preliminary data.</text>
</comment>
<evidence type="ECO:0000313" key="2">
    <source>
        <dbReference type="Proteomes" id="UP001482620"/>
    </source>
</evidence>
<organism evidence="1 2">
    <name type="scientific">Ilyodon furcidens</name>
    <name type="common">goldbreast splitfin</name>
    <dbReference type="NCBI Taxonomy" id="33524"/>
    <lineage>
        <taxon>Eukaryota</taxon>
        <taxon>Metazoa</taxon>
        <taxon>Chordata</taxon>
        <taxon>Craniata</taxon>
        <taxon>Vertebrata</taxon>
        <taxon>Euteleostomi</taxon>
        <taxon>Actinopterygii</taxon>
        <taxon>Neopterygii</taxon>
        <taxon>Teleostei</taxon>
        <taxon>Neoteleostei</taxon>
        <taxon>Acanthomorphata</taxon>
        <taxon>Ovalentaria</taxon>
        <taxon>Atherinomorphae</taxon>
        <taxon>Cyprinodontiformes</taxon>
        <taxon>Goodeidae</taxon>
        <taxon>Ilyodon</taxon>
    </lineage>
</organism>
<proteinExistence type="predicted"/>
<protein>
    <submittedName>
        <fullName evidence="1">Uncharacterized protein</fullName>
    </submittedName>
</protein>